<dbReference type="GO" id="GO:0005768">
    <property type="term" value="C:endosome"/>
    <property type="evidence" value="ECO:0007669"/>
    <property type="project" value="TreeGrafter"/>
</dbReference>
<keyword evidence="1" id="KW-0175">Coiled coil</keyword>
<dbReference type="EMBL" id="GEIB01000829">
    <property type="protein sequence ID" value="JAR87185.1"/>
    <property type="molecule type" value="Transcribed_RNA"/>
</dbReference>
<name>A0A147B9Y9_9ACAR</name>
<feature type="non-terminal residue" evidence="3">
    <location>
        <position position="1"/>
    </location>
</feature>
<reference evidence="3" key="1">
    <citation type="submission" date="2016-03" db="EMBL/GenBank/DDBJ databases">
        <title>Gut transcriptome analysis on engorged females of Ornithodoros mimon (Acari: Argasidae) and phylogenetic inferences of soft ticks.</title>
        <authorList>
            <person name="Landulfo G.A."/>
            <person name="Giovanni D."/>
            <person name="Carvalho E."/>
            <person name="Junqueira-de-Azevedo I."/>
            <person name="Patane J."/>
            <person name="Mendoca R."/>
            <person name="Barros-Battesti D."/>
        </authorList>
    </citation>
    <scope>NUCLEOTIDE SEQUENCE</scope>
    <source>
        <strain evidence="3">Females</strain>
        <tissue evidence="3">Gut</tissue>
    </source>
</reference>
<keyword evidence="3" id="KW-0675">Receptor</keyword>
<evidence type="ECO:0000256" key="1">
    <source>
        <dbReference type="SAM" id="Coils"/>
    </source>
</evidence>
<feature type="coiled-coil region" evidence="1">
    <location>
        <begin position="7"/>
        <end position="41"/>
    </location>
</feature>
<dbReference type="AlphaFoldDB" id="A0A147B9Y9"/>
<feature type="domain" description="ALIX V-shaped" evidence="2">
    <location>
        <begin position="5"/>
        <end position="162"/>
    </location>
</feature>
<dbReference type="Gene3D" id="1.20.120.560">
    <property type="entry name" value="alix/aip1 in complex with the ypdl late domain"/>
    <property type="match status" value="1"/>
</dbReference>
<dbReference type="InterPro" id="IPR025304">
    <property type="entry name" value="ALIX_V_dom"/>
</dbReference>
<sequence length="223" mass="24883">LMDVPNNEAVVKELTHLLDKVDEMKEQRKMLIARLRDALQKDDITKQIVTRNKSEDIQIFFGNELKKHDQDVSLIDQNLTAQDNILRALTQANARFGETRKAASEALKRREAMISSLIASFQAYEDLVLKTHKGSEFYKKLQGNIKKLLTRSKSFSQVQDEERALLLEAQAKKAEKMLPGGLPGFPASATPKLKDYLPFVASRGIAGGAGVPPPSACYPPNSY</sequence>
<dbReference type="PANTHER" id="PTHR23030:SF30">
    <property type="entry name" value="TYROSINE-PROTEIN PHOSPHATASE NON-RECEPTOR TYPE 23"/>
    <property type="match status" value="1"/>
</dbReference>
<organism evidence="3">
    <name type="scientific">Alectorobius mimon</name>
    <dbReference type="NCBI Taxonomy" id="360319"/>
    <lineage>
        <taxon>Eukaryota</taxon>
        <taxon>Metazoa</taxon>
        <taxon>Ecdysozoa</taxon>
        <taxon>Arthropoda</taxon>
        <taxon>Chelicerata</taxon>
        <taxon>Arachnida</taxon>
        <taxon>Acari</taxon>
        <taxon>Parasitiformes</taxon>
        <taxon>Ixodida</taxon>
        <taxon>Ixodoidea</taxon>
        <taxon>Argasidae</taxon>
        <taxon>Ornithodorinae</taxon>
        <taxon>Alectorobius</taxon>
    </lineage>
</organism>
<dbReference type="PANTHER" id="PTHR23030">
    <property type="entry name" value="PCD6 INTERACTING PROTEIN-RELATED"/>
    <property type="match status" value="1"/>
</dbReference>
<proteinExistence type="predicted"/>
<evidence type="ECO:0000313" key="3">
    <source>
        <dbReference type="EMBL" id="JAR87185.1"/>
    </source>
</evidence>
<dbReference type="GO" id="GO:0045022">
    <property type="term" value="P:early endosome to late endosome transport"/>
    <property type="evidence" value="ECO:0007669"/>
    <property type="project" value="TreeGrafter"/>
</dbReference>
<dbReference type="GO" id="GO:0043328">
    <property type="term" value="P:protein transport to vacuole involved in ubiquitin-dependent protein catabolic process via the multivesicular body sorting pathway"/>
    <property type="evidence" value="ECO:0007669"/>
    <property type="project" value="TreeGrafter"/>
</dbReference>
<feature type="non-terminal residue" evidence="3">
    <location>
        <position position="223"/>
    </location>
</feature>
<dbReference type="Pfam" id="PF13949">
    <property type="entry name" value="ALIX_LYPXL_bnd"/>
    <property type="match status" value="1"/>
</dbReference>
<protein>
    <submittedName>
        <fullName evidence="3">Tyrosine protein phosphatase non receptor type 23</fullName>
    </submittedName>
</protein>
<accession>A0A147B9Y9</accession>
<dbReference type="GO" id="GO:0032456">
    <property type="term" value="P:endocytic recycling"/>
    <property type="evidence" value="ECO:0007669"/>
    <property type="project" value="TreeGrafter"/>
</dbReference>
<evidence type="ECO:0000259" key="2">
    <source>
        <dbReference type="Pfam" id="PF13949"/>
    </source>
</evidence>